<evidence type="ECO:0000256" key="1">
    <source>
        <dbReference type="ARBA" id="ARBA00004651"/>
    </source>
</evidence>
<evidence type="ECO:0000256" key="9">
    <source>
        <dbReference type="PIRNR" id="PIRNR002869"/>
    </source>
</evidence>
<keyword evidence="8 9" id="KW-0961">Cell wall biogenesis/degradation</keyword>
<keyword evidence="8 9" id="KW-0813">Transport</keyword>
<evidence type="ECO:0000256" key="2">
    <source>
        <dbReference type="ARBA" id="ARBA00022475"/>
    </source>
</evidence>
<evidence type="ECO:0000256" key="8">
    <source>
        <dbReference type="HAMAP-Rule" id="MF_02078"/>
    </source>
</evidence>
<feature type="transmembrane region" description="Helical" evidence="8">
    <location>
        <begin position="90"/>
        <end position="112"/>
    </location>
</feature>
<comment type="function">
    <text evidence="8 9">Involved in peptidoglycan biosynthesis. Transports lipid-linked peptidoglycan precursors from the inner to the outer leaflet of the cytoplasmic membrane.</text>
</comment>
<feature type="transmembrane region" description="Helical" evidence="8">
    <location>
        <begin position="51"/>
        <end position="78"/>
    </location>
</feature>
<dbReference type="PIRSF" id="PIRSF002869">
    <property type="entry name" value="MviN"/>
    <property type="match status" value="1"/>
</dbReference>
<dbReference type="PANTHER" id="PTHR43486:SF1">
    <property type="entry name" value="LIPID II FLIPPASE MURJ-RELATED"/>
    <property type="match status" value="1"/>
</dbReference>
<dbReference type="GO" id="GO:0009252">
    <property type="term" value="P:peptidoglycan biosynthetic process"/>
    <property type="evidence" value="ECO:0007669"/>
    <property type="project" value="UniProtKB-UniRule"/>
</dbReference>
<feature type="transmembrane region" description="Helical" evidence="8">
    <location>
        <begin position="338"/>
        <end position="360"/>
    </location>
</feature>
<dbReference type="PRINTS" id="PR01806">
    <property type="entry name" value="VIRFACTRMVIN"/>
</dbReference>
<keyword evidence="7 8" id="KW-0472">Membrane</keyword>
<comment type="caution">
    <text evidence="10">The sequence shown here is derived from an EMBL/GenBank/DDBJ whole genome shotgun (WGS) entry which is preliminary data.</text>
</comment>
<dbReference type="GO" id="GO:0071555">
    <property type="term" value="P:cell wall organization"/>
    <property type="evidence" value="ECO:0007669"/>
    <property type="project" value="UniProtKB-UniRule"/>
</dbReference>
<evidence type="ECO:0000313" key="10">
    <source>
        <dbReference type="EMBL" id="GET40537.1"/>
    </source>
</evidence>
<comment type="subcellular location">
    <subcellularLocation>
        <location evidence="1 8">Cell membrane</location>
        <topology evidence="1 8">Multi-pass membrane protein</topology>
    </subcellularLocation>
</comment>
<feature type="transmembrane region" description="Helical" evidence="8">
    <location>
        <begin position="372"/>
        <end position="392"/>
    </location>
</feature>
<organism evidence="10 11">
    <name type="scientific">Microseira wollei NIES-4236</name>
    <dbReference type="NCBI Taxonomy" id="2530354"/>
    <lineage>
        <taxon>Bacteria</taxon>
        <taxon>Bacillati</taxon>
        <taxon>Cyanobacteriota</taxon>
        <taxon>Cyanophyceae</taxon>
        <taxon>Oscillatoriophycideae</taxon>
        <taxon>Aerosakkonematales</taxon>
        <taxon>Aerosakkonemataceae</taxon>
        <taxon>Microseira</taxon>
    </lineage>
</organism>
<name>A0AAV3XJD6_9CYAN</name>
<evidence type="ECO:0000256" key="4">
    <source>
        <dbReference type="ARBA" id="ARBA00022960"/>
    </source>
</evidence>
<evidence type="ECO:0000256" key="3">
    <source>
        <dbReference type="ARBA" id="ARBA00022692"/>
    </source>
</evidence>
<dbReference type="PANTHER" id="PTHR43486">
    <property type="entry name" value="LIPID II FLIPPASE MURJ-RELATED"/>
    <property type="match status" value="1"/>
</dbReference>
<dbReference type="AlphaFoldDB" id="A0AAV3XJD6"/>
<feature type="transmembrane region" description="Helical" evidence="8">
    <location>
        <begin position="182"/>
        <end position="199"/>
    </location>
</feature>
<feature type="transmembrane region" description="Helical" evidence="8">
    <location>
        <begin position="150"/>
        <end position="170"/>
    </location>
</feature>
<feature type="transmembrane region" description="Helical" evidence="8">
    <location>
        <begin position="468"/>
        <end position="490"/>
    </location>
</feature>
<evidence type="ECO:0000256" key="7">
    <source>
        <dbReference type="ARBA" id="ARBA00023136"/>
    </source>
</evidence>
<keyword evidence="4 8" id="KW-0133">Cell shape</keyword>
<feature type="transmembrane region" description="Helical" evidence="8">
    <location>
        <begin position="435"/>
        <end position="456"/>
    </location>
</feature>
<dbReference type="GO" id="GO:0008360">
    <property type="term" value="P:regulation of cell shape"/>
    <property type="evidence" value="ECO:0007669"/>
    <property type="project" value="UniProtKB-UniRule"/>
</dbReference>
<reference evidence="10" key="1">
    <citation type="submission" date="2019-10" db="EMBL/GenBank/DDBJ databases">
        <title>Draft genome sequece of Microseira wollei NIES-4236.</title>
        <authorList>
            <person name="Yamaguchi H."/>
            <person name="Suzuki S."/>
            <person name="Kawachi M."/>
        </authorList>
    </citation>
    <scope>NUCLEOTIDE SEQUENCE</scope>
    <source>
        <strain evidence="10">NIES-4236</strain>
    </source>
</reference>
<keyword evidence="6 8" id="KW-1133">Transmembrane helix</keyword>
<evidence type="ECO:0000313" key="11">
    <source>
        <dbReference type="Proteomes" id="UP001050975"/>
    </source>
</evidence>
<sequence length="549" mass="58835">MTEIKKSSRSLAVIAGIVAFGTLISKIFGLVRQQAIAAAFGVGAAANAYSYAYILPGFLLVLLGGINGPFHSAIVSVLAKRDKKEAAPIVETMTTFITCVLLLVTIGLIIFAEPLTNIVAPGLNHTQGLSAPEVQTLMQTKEIAIAQLRIMAPIAVLAGLIGIGFATLNAADMYWLPSISPLFSSILVIGGLGVLALQLGNKIIAPEYAMLGGIVLAVGTLAGAILQWIVQLIAQWRSGLGTLRLRFDFQNPGVQEVIKIMAPATFSSGMLHINVYTDLFFASYIQGAAAALNYASLLVQTPLGIISNVLLVPLLPVFSRLAAPENWPELKARIRQGLMLTALTMLPLGAIMISLSMPIVRVVYERGAFNRQASGLVASLLVAYGIGMFFYLGRDVLVRVFYALGDGETPFRISIMNIFLNGLLDWILIQPFGAPGLVLATMGVNIVSMVLLLWKLNQKLNGLPMHQWLLPFGGLVGASIFTGFASWGTSQGLQQILGSEGLLIQLLDLSISGLVGLCLFGFLAIKMELPEMDIFVSRIRQRFVKKKVG</sequence>
<dbReference type="Pfam" id="PF03023">
    <property type="entry name" value="MurJ"/>
    <property type="match status" value="1"/>
</dbReference>
<keyword evidence="3 8" id="KW-0812">Transmembrane</keyword>
<dbReference type="InterPro" id="IPR004268">
    <property type="entry name" value="MurJ"/>
</dbReference>
<comment type="pathway">
    <text evidence="8">Cell wall biogenesis; peptidoglycan biosynthesis.</text>
</comment>
<keyword evidence="5 8" id="KW-0573">Peptidoglycan synthesis</keyword>
<feature type="transmembrane region" description="Helical" evidence="8">
    <location>
        <begin position="297"/>
        <end position="318"/>
    </location>
</feature>
<feature type="transmembrane region" description="Helical" evidence="8">
    <location>
        <begin position="12"/>
        <end position="31"/>
    </location>
</feature>
<comment type="similarity">
    <text evidence="8 9">Belongs to the MurJ/MviN family.</text>
</comment>
<evidence type="ECO:0000256" key="5">
    <source>
        <dbReference type="ARBA" id="ARBA00022984"/>
    </source>
</evidence>
<feature type="transmembrane region" description="Helical" evidence="8">
    <location>
        <begin position="502"/>
        <end position="525"/>
    </location>
</feature>
<dbReference type="GO" id="GO:0015648">
    <property type="term" value="F:lipid-linked peptidoglycan transporter activity"/>
    <property type="evidence" value="ECO:0007669"/>
    <property type="project" value="UniProtKB-UniRule"/>
</dbReference>
<accession>A0AAV3XJD6</accession>
<dbReference type="NCBIfam" id="TIGR01695">
    <property type="entry name" value="murJ_mviN"/>
    <property type="match status" value="1"/>
</dbReference>
<dbReference type="Proteomes" id="UP001050975">
    <property type="component" value="Unassembled WGS sequence"/>
</dbReference>
<dbReference type="HAMAP" id="MF_02078">
    <property type="entry name" value="MurJ_MviN"/>
    <property type="match status" value="1"/>
</dbReference>
<proteinExistence type="inferred from homology"/>
<dbReference type="CDD" id="cd13123">
    <property type="entry name" value="MATE_MurJ_like"/>
    <property type="match status" value="1"/>
</dbReference>
<gene>
    <name evidence="8" type="primary">murJ</name>
    <name evidence="10" type="ORF">MiSe_53470</name>
</gene>
<keyword evidence="2 8" id="KW-1003">Cell membrane</keyword>
<feature type="transmembrane region" description="Helical" evidence="8">
    <location>
        <begin position="211"/>
        <end position="236"/>
    </location>
</feature>
<dbReference type="GO" id="GO:0005886">
    <property type="term" value="C:plasma membrane"/>
    <property type="evidence" value="ECO:0007669"/>
    <property type="project" value="UniProtKB-SubCell"/>
</dbReference>
<protein>
    <recommendedName>
        <fullName evidence="8">Probable lipid II flippase MurJ</fullName>
    </recommendedName>
</protein>
<dbReference type="RefSeq" id="WP_226586432.1">
    <property type="nucleotide sequence ID" value="NZ_BLAY01000093.1"/>
</dbReference>
<evidence type="ECO:0000256" key="6">
    <source>
        <dbReference type="ARBA" id="ARBA00022989"/>
    </source>
</evidence>
<dbReference type="EMBL" id="BLAY01000093">
    <property type="protein sequence ID" value="GET40537.1"/>
    <property type="molecule type" value="Genomic_DNA"/>
</dbReference>
<keyword evidence="11" id="KW-1185">Reference proteome</keyword>